<dbReference type="InterPro" id="IPR036880">
    <property type="entry name" value="Kunitz_BPTI_sf"/>
</dbReference>
<name>G3NL40_GASAC</name>
<dbReference type="GO" id="GO:0004867">
    <property type="term" value="F:serine-type endopeptidase inhibitor activity"/>
    <property type="evidence" value="ECO:0007669"/>
    <property type="project" value="InterPro"/>
</dbReference>
<dbReference type="Ensembl" id="ENSGACT00000006070.2">
    <property type="protein sequence ID" value="ENSGACP00000006053.2"/>
    <property type="gene ID" value="ENSGACG00000004593.2"/>
</dbReference>
<proteinExistence type="predicted"/>
<feature type="domain" description="BPTI/Kunitz inhibitor" evidence="2">
    <location>
        <begin position="32"/>
        <end position="82"/>
    </location>
</feature>
<evidence type="ECO:0000313" key="4">
    <source>
        <dbReference type="Proteomes" id="UP000007635"/>
    </source>
</evidence>
<evidence type="ECO:0000313" key="3">
    <source>
        <dbReference type="Ensembl" id="ENSGACP00000006053.2"/>
    </source>
</evidence>
<dbReference type="PROSITE" id="PS50279">
    <property type="entry name" value="BPTI_KUNITZ_2"/>
    <property type="match status" value="2"/>
</dbReference>
<reference evidence="3" key="3">
    <citation type="submission" date="2025-09" db="UniProtKB">
        <authorList>
            <consortium name="Ensembl"/>
        </authorList>
    </citation>
    <scope>IDENTIFICATION</scope>
</reference>
<reference evidence="3 4" key="1">
    <citation type="journal article" date="2021" name="G3 (Bethesda)">
        <title>Improved contiguity of the threespine stickleback genome using long-read sequencing.</title>
        <authorList>
            <person name="Nath S."/>
            <person name="Shaw D.E."/>
            <person name="White M.A."/>
        </authorList>
    </citation>
    <scope>NUCLEOTIDE SEQUENCE [LARGE SCALE GENOMIC DNA]</scope>
    <source>
        <strain evidence="3 4">Lake Benthic</strain>
    </source>
</reference>
<dbReference type="GeneTree" id="ENSGT00940000169460"/>
<keyword evidence="1" id="KW-1015">Disulfide bond</keyword>
<dbReference type="InterPro" id="IPR002223">
    <property type="entry name" value="Kunitz_BPTI"/>
</dbReference>
<accession>G3NL40</accession>
<dbReference type="Pfam" id="PF00014">
    <property type="entry name" value="Kunitz_BPTI"/>
    <property type="match status" value="2"/>
</dbReference>
<keyword evidence="4" id="KW-1185">Reference proteome</keyword>
<organism evidence="3 4">
    <name type="scientific">Gasterosteus aculeatus aculeatus</name>
    <name type="common">three-spined stickleback</name>
    <dbReference type="NCBI Taxonomy" id="481459"/>
    <lineage>
        <taxon>Eukaryota</taxon>
        <taxon>Metazoa</taxon>
        <taxon>Chordata</taxon>
        <taxon>Craniata</taxon>
        <taxon>Vertebrata</taxon>
        <taxon>Euteleostomi</taxon>
        <taxon>Actinopterygii</taxon>
        <taxon>Neopterygii</taxon>
        <taxon>Teleostei</taxon>
        <taxon>Neoteleostei</taxon>
        <taxon>Acanthomorphata</taxon>
        <taxon>Eupercaria</taxon>
        <taxon>Perciformes</taxon>
        <taxon>Cottioidei</taxon>
        <taxon>Gasterosteales</taxon>
        <taxon>Gasterosteidae</taxon>
        <taxon>Gasterosteus</taxon>
    </lineage>
</organism>
<dbReference type="eggNOG" id="KOG4295">
    <property type="taxonomic scope" value="Eukaryota"/>
</dbReference>
<dbReference type="OMA" id="KQCMRNC"/>
<dbReference type="AlphaFoldDB" id="G3NL40"/>
<dbReference type="Bgee" id="ENSGACG00000004593">
    <property type="expression patterns" value="Expressed in intestinal epithelial cell and 1 other cell type or tissue"/>
</dbReference>
<evidence type="ECO:0000256" key="1">
    <source>
        <dbReference type="ARBA" id="ARBA00023157"/>
    </source>
</evidence>
<dbReference type="InterPro" id="IPR020901">
    <property type="entry name" value="Prtase_inh_Kunz-CS"/>
</dbReference>
<dbReference type="PANTHER" id="PTHR10083">
    <property type="entry name" value="KUNITZ-TYPE PROTEASE INHIBITOR-RELATED"/>
    <property type="match status" value="1"/>
</dbReference>
<dbReference type="InParanoid" id="G3NL40"/>
<feature type="domain" description="BPTI/Kunitz inhibitor" evidence="2">
    <location>
        <begin position="140"/>
        <end position="190"/>
    </location>
</feature>
<dbReference type="CDD" id="cd00109">
    <property type="entry name" value="Kunitz-type"/>
    <property type="match status" value="1"/>
</dbReference>
<evidence type="ECO:0000259" key="2">
    <source>
        <dbReference type="PROSITE" id="PS50279"/>
    </source>
</evidence>
<dbReference type="InterPro" id="IPR050098">
    <property type="entry name" value="TFPI/VKTCI-like"/>
</dbReference>
<dbReference type="PROSITE" id="PS00280">
    <property type="entry name" value="BPTI_KUNITZ_1"/>
    <property type="match status" value="1"/>
</dbReference>
<sequence>MKGGKTEYVPWVIVFIAVIKRGIVLLYPTAFCQLPADSGEGSSFIFALSYDPVSDQCNPFFYKGQGGNGNRFQSERECIRNCSVNAEAIYPMKGEMILKKINVIYLHSLLCFQYSQHNIKYIFHFIGNINVSNQPTTNVCHLKKAEGGCNAKSLRYYYDSVHDKCKKFLWTGCFGNGNRFFDQLSCNTTCSGIHGEHQSLSVCCQLRLLKKTTVAKKL</sequence>
<dbReference type="PRINTS" id="PR00759">
    <property type="entry name" value="BASICPTASE"/>
</dbReference>
<dbReference type="SMART" id="SM00131">
    <property type="entry name" value="KU"/>
    <property type="match status" value="2"/>
</dbReference>
<dbReference type="CDD" id="cd22593">
    <property type="entry name" value="Kunitz_conkunitzin"/>
    <property type="match status" value="1"/>
</dbReference>
<dbReference type="STRING" id="69293.ENSGACP00000006053"/>
<dbReference type="Proteomes" id="UP000007635">
    <property type="component" value="Chromosome XIX"/>
</dbReference>
<dbReference type="PANTHER" id="PTHR10083:SF373">
    <property type="entry name" value="SERINE PEPTIDASE INHIBITOR, KUNITZ TYPE, 2"/>
    <property type="match status" value="1"/>
</dbReference>
<reference evidence="3" key="2">
    <citation type="submission" date="2025-08" db="UniProtKB">
        <authorList>
            <consortium name="Ensembl"/>
        </authorList>
    </citation>
    <scope>IDENTIFICATION</scope>
</reference>
<protein>
    <submittedName>
        <fullName evidence="3">Si:dkeyp-73b11.8</fullName>
    </submittedName>
</protein>
<dbReference type="GO" id="GO:0005615">
    <property type="term" value="C:extracellular space"/>
    <property type="evidence" value="ECO:0007669"/>
    <property type="project" value="TreeGrafter"/>
</dbReference>
<dbReference type="SUPFAM" id="SSF57362">
    <property type="entry name" value="BPTI-like"/>
    <property type="match status" value="2"/>
</dbReference>
<dbReference type="Gene3D" id="4.10.410.10">
    <property type="entry name" value="Pancreatic trypsin inhibitor Kunitz domain"/>
    <property type="match status" value="2"/>
</dbReference>